<evidence type="ECO:0000256" key="2">
    <source>
        <dbReference type="ARBA" id="ARBA00022448"/>
    </source>
</evidence>
<evidence type="ECO:0000256" key="1">
    <source>
        <dbReference type="ARBA" id="ARBA00004651"/>
    </source>
</evidence>
<sequence length="300" mass="34284">MKAIAGRSRIKKENWLWGYSMIAPAMLGIGFFFIWPMIQTFYFSMTRWGDFGTYKFAGFDNYHRLFADHDVWKAVLNTFRYVVLAVPLSVAISILVAVMLNQKIKGLSLYRTLFFLPVITMPAAVAMVWKWLYNSDYGLLNHMLNEFSIQGSRWLTDPQLAPYSIVVVMIWSSIGFNMVILLAGLQGISKTYYEAARIDGAGVMAQFLRITLPGLTPTVFFVFIISLIGTLQVFDLIWMMVGNPSIVKFSTQSVVYLFYDAAFLTNEKGYAASIAVLIFVLVMVMTIIQMVFQKKWVHYE</sequence>
<dbReference type="PANTHER" id="PTHR30193">
    <property type="entry name" value="ABC TRANSPORTER PERMEASE PROTEIN"/>
    <property type="match status" value="1"/>
</dbReference>
<feature type="domain" description="ABC transmembrane type-1" evidence="8">
    <location>
        <begin position="75"/>
        <end position="289"/>
    </location>
</feature>
<dbReference type="Proteomes" id="UP001493487">
    <property type="component" value="Unassembled WGS sequence"/>
</dbReference>
<evidence type="ECO:0000256" key="5">
    <source>
        <dbReference type="ARBA" id="ARBA00022989"/>
    </source>
</evidence>
<feature type="transmembrane region" description="Helical" evidence="7">
    <location>
        <begin position="160"/>
        <end position="183"/>
    </location>
</feature>
<keyword evidence="5 7" id="KW-1133">Transmembrane helix</keyword>
<dbReference type="InterPro" id="IPR051393">
    <property type="entry name" value="ABC_transporter_permease"/>
</dbReference>
<dbReference type="InterPro" id="IPR035906">
    <property type="entry name" value="MetI-like_sf"/>
</dbReference>
<feature type="transmembrane region" description="Helical" evidence="7">
    <location>
        <begin position="219"/>
        <end position="241"/>
    </location>
</feature>
<protein>
    <submittedName>
        <fullName evidence="9">Sugar ABC transporter permease</fullName>
    </submittedName>
</protein>
<reference evidence="9 10" key="1">
    <citation type="journal article" date="2023" name="Genome Announc.">
        <title>Pan-Genome Analyses of the Genus Cohnella and Proposal of the Novel Species Cohnella silvisoli sp. nov., Isolated from Forest Soil.</title>
        <authorList>
            <person name="Wang C."/>
            <person name="Mao L."/>
            <person name="Bao G."/>
            <person name="Zhu H."/>
        </authorList>
    </citation>
    <scope>NUCLEOTIDE SEQUENCE [LARGE SCALE GENOMIC DNA]</scope>
    <source>
        <strain evidence="9 10">NL03-T5-1</strain>
    </source>
</reference>
<proteinExistence type="inferred from homology"/>
<feature type="transmembrane region" description="Helical" evidence="7">
    <location>
        <begin position="79"/>
        <end position="100"/>
    </location>
</feature>
<evidence type="ECO:0000256" key="7">
    <source>
        <dbReference type="RuleBase" id="RU363032"/>
    </source>
</evidence>
<evidence type="ECO:0000256" key="4">
    <source>
        <dbReference type="ARBA" id="ARBA00022692"/>
    </source>
</evidence>
<dbReference type="RefSeq" id="WP_232188708.1">
    <property type="nucleotide sequence ID" value="NZ_JAIOAP010000016.1"/>
</dbReference>
<evidence type="ECO:0000256" key="6">
    <source>
        <dbReference type="ARBA" id="ARBA00023136"/>
    </source>
</evidence>
<feature type="transmembrane region" description="Helical" evidence="7">
    <location>
        <begin position="16"/>
        <end position="38"/>
    </location>
</feature>
<comment type="subcellular location">
    <subcellularLocation>
        <location evidence="1 7">Cell membrane</location>
        <topology evidence="1 7">Multi-pass membrane protein</topology>
    </subcellularLocation>
</comment>
<feature type="transmembrane region" description="Helical" evidence="7">
    <location>
        <begin position="270"/>
        <end position="292"/>
    </location>
</feature>
<evidence type="ECO:0000313" key="9">
    <source>
        <dbReference type="EMBL" id="MEQ4485771.1"/>
    </source>
</evidence>
<keyword evidence="3" id="KW-1003">Cell membrane</keyword>
<dbReference type="InterPro" id="IPR000515">
    <property type="entry name" value="MetI-like"/>
</dbReference>
<gene>
    <name evidence="9" type="ORF">QJS35_25660</name>
</gene>
<dbReference type="CDD" id="cd06261">
    <property type="entry name" value="TM_PBP2"/>
    <property type="match status" value="1"/>
</dbReference>
<dbReference type="EMBL" id="JASKHM010000017">
    <property type="protein sequence ID" value="MEQ4485771.1"/>
    <property type="molecule type" value="Genomic_DNA"/>
</dbReference>
<keyword evidence="2 7" id="KW-0813">Transport</keyword>
<dbReference type="Gene3D" id="1.10.3720.10">
    <property type="entry name" value="MetI-like"/>
    <property type="match status" value="1"/>
</dbReference>
<name>A0ABV1L1U0_9BACL</name>
<organism evidence="9 10">
    <name type="scientific">Cohnella silvisoli</name>
    <dbReference type="NCBI Taxonomy" id="2873699"/>
    <lineage>
        <taxon>Bacteria</taxon>
        <taxon>Bacillati</taxon>
        <taxon>Bacillota</taxon>
        <taxon>Bacilli</taxon>
        <taxon>Bacillales</taxon>
        <taxon>Paenibacillaceae</taxon>
        <taxon>Cohnella</taxon>
    </lineage>
</organism>
<dbReference type="PANTHER" id="PTHR30193:SF37">
    <property type="entry name" value="INNER MEMBRANE ABC TRANSPORTER PERMEASE PROTEIN YCJO"/>
    <property type="match status" value="1"/>
</dbReference>
<comment type="caution">
    <text evidence="9">The sequence shown here is derived from an EMBL/GenBank/DDBJ whole genome shotgun (WGS) entry which is preliminary data.</text>
</comment>
<evidence type="ECO:0000313" key="10">
    <source>
        <dbReference type="Proteomes" id="UP001493487"/>
    </source>
</evidence>
<keyword evidence="10" id="KW-1185">Reference proteome</keyword>
<accession>A0ABV1L1U0</accession>
<dbReference type="Pfam" id="PF00528">
    <property type="entry name" value="BPD_transp_1"/>
    <property type="match status" value="1"/>
</dbReference>
<comment type="similarity">
    <text evidence="7">Belongs to the binding-protein-dependent transport system permease family.</text>
</comment>
<keyword evidence="6 7" id="KW-0472">Membrane</keyword>
<dbReference type="SUPFAM" id="SSF161098">
    <property type="entry name" value="MetI-like"/>
    <property type="match status" value="1"/>
</dbReference>
<evidence type="ECO:0000259" key="8">
    <source>
        <dbReference type="PROSITE" id="PS50928"/>
    </source>
</evidence>
<keyword evidence="4 7" id="KW-0812">Transmembrane</keyword>
<feature type="transmembrane region" description="Helical" evidence="7">
    <location>
        <begin position="112"/>
        <end position="133"/>
    </location>
</feature>
<evidence type="ECO:0000256" key="3">
    <source>
        <dbReference type="ARBA" id="ARBA00022475"/>
    </source>
</evidence>
<dbReference type="PROSITE" id="PS50928">
    <property type="entry name" value="ABC_TM1"/>
    <property type="match status" value="1"/>
</dbReference>